<protein>
    <recommendedName>
        <fullName evidence="1">Glycosyltransferase subfamily 4-like N-terminal domain-containing protein</fullName>
    </recommendedName>
</protein>
<dbReference type="SUPFAM" id="SSF53756">
    <property type="entry name" value="UDP-Glycosyltransferase/glycogen phosphorylase"/>
    <property type="match status" value="1"/>
</dbReference>
<name>A0A5B9MMA7_9BACT</name>
<feature type="domain" description="Glycosyltransferase subfamily 4-like N-terminal" evidence="1">
    <location>
        <begin position="16"/>
        <end position="171"/>
    </location>
</feature>
<keyword evidence="3" id="KW-1185">Reference proteome</keyword>
<evidence type="ECO:0000259" key="1">
    <source>
        <dbReference type="Pfam" id="PF13579"/>
    </source>
</evidence>
<dbReference type="AlphaFoldDB" id="A0A5B9MMA7"/>
<sequence>MNIAFLCGCLESGSDGVGDYTRRLAGELTRQGHRVVAIALNDRYASDWARGTHRDRLRKDANVIDGPIVFQGGDDVGLRVLRFHSSLSWGERIGSVREFLRTQSPDVVSLQFVPYSFHPKGIPFRLARRLQSIGGDLRWHLMCHELWVGLGSSPPFRHRLLGAIQRRILASMIARLRPCRVDSHASPYIELLGKFTQHVGRVPLFGNIPVEPQQVPRDDSGPIRFCYFGSVHDGWGIEDAAGLLHRIAAPNGRTPQICAIGSGGAGAAAAWQRFRTAGVPVEEHGRCDEPKVSALLQSCDFGLSASSPDLIEKSGAAAAMFEHGLPVVVTRAPIWGDRFVSHVRQNCPLAVFGDAIDQPMKLERRQPAEHALPEIARRFAASLSTN</sequence>
<dbReference type="InterPro" id="IPR028098">
    <property type="entry name" value="Glyco_trans_4-like_N"/>
</dbReference>
<dbReference type="GO" id="GO:0016757">
    <property type="term" value="F:glycosyltransferase activity"/>
    <property type="evidence" value="ECO:0007669"/>
    <property type="project" value="UniProtKB-ARBA"/>
</dbReference>
<reference evidence="2 3" key="1">
    <citation type="submission" date="2019-02" db="EMBL/GenBank/DDBJ databases">
        <title>Planctomycetal bacteria perform biofilm scaping via a novel small molecule.</title>
        <authorList>
            <person name="Jeske O."/>
            <person name="Boedeker C."/>
            <person name="Wiegand S."/>
            <person name="Breitling P."/>
            <person name="Kallscheuer N."/>
            <person name="Jogler M."/>
            <person name="Rohde M."/>
            <person name="Petersen J."/>
            <person name="Medema M.H."/>
            <person name="Surup F."/>
            <person name="Jogler C."/>
        </authorList>
    </citation>
    <scope>NUCLEOTIDE SEQUENCE [LARGE SCALE GENOMIC DNA]</scope>
    <source>
        <strain evidence="2 3">Mal15</strain>
    </source>
</reference>
<dbReference type="KEGG" id="smam:Mal15_51230"/>
<dbReference type="EMBL" id="CP036264">
    <property type="protein sequence ID" value="QEG01047.1"/>
    <property type="molecule type" value="Genomic_DNA"/>
</dbReference>
<proteinExistence type="predicted"/>
<dbReference type="Gene3D" id="3.40.50.2000">
    <property type="entry name" value="Glycogen Phosphorylase B"/>
    <property type="match status" value="1"/>
</dbReference>
<dbReference type="Proteomes" id="UP000321353">
    <property type="component" value="Chromosome"/>
</dbReference>
<organism evidence="2 3">
    <name type="scientific">Stieleria maiorica</name>
    <dbReference type="NCBI Taxonomy" id="2795974"/>
    <lineage>
        <taxon>Bacteria</taxon>
        <taxon>Pseudomonadati</taxon>
        <taxon>Planctomycetota</taxon>
        <taxon>Planctomycetia</taxon>
        <taxon>Pirellulales</taxon>
        <taxon>Pirellulaceae</taxon>
        <taxon>Stieleria</taxon>
    </lineage>
</organism>
<accession>A0A5B9MMA7</accession>
<dbReference type="RefSeq" id="WP_167547024.1">
    <property type="nucleotide sequence ID" value="NZ_CP036264.1"/>
</dbReference>
<evidence type="ECO:0000313" key="3">
    <source>
        <dbReference type="Proteomes" id="UP000321353"/>
    </source>
</evidence>
<dbReference type="Pfam" id="PF13579">
    <property type="entry name" value="Glyco_trans_4_4"/>
    <property type="match status" value="1"/>
</dbReference>
<evidence type="ECO:0000313" key="2">
    <source>
        <dbReference type="EMBL" id="QEG01047.1"/>
    </source>
</evidence>
<gene>
    <name evidence="2" type="ORF">Mal15_51230</name>
</gene>